<keyword evidence="6 8" id="KW-1133">Transmembrane helix</keyword>
<reference evidence="9 10" key="1">
    <citation type="submission" date="2022-08" db="EMBL/GenBank/DDBJ databases">
        <title>Paenibacillus endoradicis sp. nov., Paenibacillus radicibacter sp. nov and Paenibacillus pararadicis sp. nov., three cold-adapted plant growth-promoting bacteria isolated from root of Larix gmelinii in Great Khingan.</title>
        <authorList>
            <person name="Xue H."/>
        </authorList>
    </citation>
    <scope>NUCLEOTIDE SEQUENCE [LARGE SCALE GENOMIC DNA]</scope>
    <source>
        <strain evidence="9 10">N5-1-1-5</strain>
    </source>
</reference>
<comment type="caution">
    <text evidence="9">The sequence shown here is derived from an EMBL/GenBank/DDBJ whole genome shotgun (WGS) entry which is preliminary data.</text>
</comment>
<dbReference type="Pfam" id="PF01032">
    <property type="entry name" value="FecCD"/>
    <property type="match status" value="1"/>
</dbReference>
<accession>A0ABT1YPJ1</accession>
<feature type="transmembrane region" description="Helical" evidence="8">
    <location>
        <begin position="278"/>
        <end position="296"/>
    </location>
</feature>
<dbReference type="CDD" id="cd06550">
    <property type="entry name" value="TM_ABC_iron-siderophores_like"/>
    <property type="match status" value="1"/>
</dbReference>
<evidence type="ECO:0000256" key="1">
    <source>
        <dbReference type="ARBA" id="ARBA00004651"/>
    </source>
</evidence>
<evidence type="ECO:0000256" key="4">
    <source>
        <dbReference type="ARBA" id="ARBA00022475"/>
    </source>
</evidence>
<keyword evidence="3" id="KW-0813">Transport</keyword>
<feature type="transmembrane region" description="Helical" evidence="8">
    <location>
        <begin position="61"/>
        <end position="81"/>
    </location>
</feature>
<dbReference type="SUPFAM" id="SSF81345">
    <property type="entry name" value="ABC transporter involved in vitamin B12 uptake, BtuC"/>
    <property type="match status" value="1"/>
</dbReference>
<keyword evidence="5 8" id="KW-0812">Transmembrane</keyword>
<proteinExistence type="inferred from homology"/>
<evidence type="ECO:0000313" key="10">
    <source>
        <dbReference type="Proteomes" id="UP001300012"/>
    </source>
</evidence>
<comment type="similarity">
    <text evidence="2">Belongs to the binding-protein-dependent transport system permease family. FecCD subfamily.</text>
</comment>
<sequence>MIFHSNLAKLTGFIACLCLTVLLFLASNVYGYTNTTWSTFQDAYIAFNGSNEHVIIRDIRLPRAIVGALVGGALAIAGALMQALTRNPLASPGILGVNAGAGFFIVTGFSVFSLTSQSEFIWMSLLGAAVAAISVYMVSSVGFEGLTPLKLTFAGATMSALFTSFTTAILVTNEGVLDNIFLWLAGSVDGRKLDVILPVLPFISLGFICALFLGQAMNVISVGEDVAKGLGQNTFRVKLFTLLIVVFLAGSSVALAGPIGFIGLVIPHIVRSLVGIDYRWVIPYCALLGACLLLAADISARFVAFPKEVPVGIMTAIIGAPFFIYLARKELKKQ</sequence>
<keyword evidence="10" id="KW-1185">Reference proteome</keyword>
<dbReference type="PANTHER" id="PTHR30472:SF65">
    <property type="entry name" value="SIDEROPHORE TRANSPORT SYSTEM PERMEASE PROTEIN YFIZ-RELATED"/>
    <property type="match status" value="1"/>
</dbReference>
<evidence type="ECO:0000256" key="6">
    <source>
        <dbReference type="ARBA" id="ARBA00022989"/>
    </source>
</evidence>
<evidence type="ECO:0000256" key="2">
    <source>
        <dbReference type="ARBA" id="ARBA00007935"/>
    </source>
</evidence>
<comment type="subcellular location">
    <subcellularLocation>
        <location evidence="1">Cell membrane</location>
        <topology evidence="1">Multi-pass membrane protein</topology>
    </subcellularLocation>
</comment>
<dbReference type="InterPro" id="IPR000522">
    <property type="entry name" value="ABC_transptr_permease_BtuC"/>
</dbReference>
<dbReference type="InterPro" id="IPR037294">
    <property type="entry name" value="ABC_BtuC-like"/>
</dbReference>
<feature type="transmembrane region" description="Helical" evidence="8">
    <location>
        <begin position="120"/>
        <end position="139"/>
    </location>
</feature>
<feature type="transmembrane region" description="Helical" evidence="8">
    <location>
        <begin position="239"/>
        <end position="266"/>
    </location>
</feature>
<dbReference type="PANTHER" id="PTHR30472">
    <property type="entry name" value="FERRIC ENTEROBACTIN TRANSPORT SYSTEM PERMEASE PROTEIN"/>
    <property type="match status" value="1"/>
</dbReference>
<evidence type="ECO:0000313" key="9">
    <source>
        <dbReference type="EMBL" id="MCR8635096.1"/>
    </source>
</evidence>
<gene>
    <name evidence="9" type="ORF">NV381_28235</name>
</gene>
<dbReference type="Proteomes" id="UP001300012">
    <property type="component" value="Unassembled WGS sequence"/>
</dbReference>
<name>A0ABT1YPJ1_9BACL</name>
<evidence type="ECO:0000256" key="7">
    <source>
        <dbReference type="ARBA" id="ARBA00023136"/>
    </source>
</evidence>
<dbReference type="EMBL" id="JANQBD010000024">
    <property type="protein sequence ID" value="MCR8635096.1"/>
    <property type="molecule type" value="Genomic_DNA"/>
</dbReference>
<keyword evidence="4" id="KW-1003">Cell membrane</keyword>
<feature type="transmembrane region" description="Helical" evidence="8">
    <location>
        <begin position="93"/>
        <end position="114"/>
    </location>
</feature>
<dbReference type="Gene3D" id="1.10.3470.10">
    <property type="entry name" value="ABC transporter involved in vitamin B12 uptake, BtuC"/>
    <property type="match status" value="1"/>
</dbReference>
<protein>
    <submittedName>
        <fullName evidence="9">Iron ABC transporter permease</fullName>
    </submittedName>
</protein>
<evidence type="ECO:0000256" key="8">
    <source>
        <dbReference type="SAM" id="Phobius"/>
    </source>
</evidence>
<organism evidence="9 10">
    <name type="scientific">Paenibacillus radicis</name>
    <name type="common">ex Xue et al. 2023</name>
    <dbReference type="NCBI Taxonomy" id="2972489"/>
    <lineage>
        <taxon>Bacteria</taxon>
        <taxon>Bacillati</taxon>
        <taxon>Bacillota</taxon>
        <taxon>Bacilli</taxon>
        <taxon>Bacillales</taxon>
        <taxon>Paenibacillaceae</taxon>
        <taxon>Paenibacillus</taxon>
    </lineage>
</organism>
<feature type="transmembrane region" description="Helical" evidence="8">
    <location>
        <begin position="195"/>
        <end position="218"/>
    </location>
</feature>
<evidence type="ECO:0000256" key="3">
    <source>
        <dbReference type="ARBA" id="ARBA00022448"/>
    </source>
</evidence>
<feature type="transmembrane region" description="Helical" evidence="8">
    <location>
        <begin position="151"/>
        <end position="171"/>
    </location>
</feature>
<keyword evidence="7 8" id="KW-0472">Membrane</keyword>
<dbReference type="RefSeq" id="WP_258216641.1">
    <property type="nucleotide sequence ID" value="NZ_JANQBD010000024.1"/>
</dbReference>
<evidence type="ECO:0000256" key="5">
    <source>
        <dbReference type="ARBA" id="ARBA00022692"/>
    </source>
</evidence>
<feature type="transmembrane region" description="Helical" evidence="8">
    <location>
        <begin position="308"/>
        <end position="327"/>
    </location>
</feature>